<keyword evidence="3" id="KW-0614">Plasmid</keyword>
<feature type="chain" id="PRO_5042021384" evidence="2">
    <location>
        <begin position="21"/>
        <end position="143"/>
    </location>
</feature>
<gene>
    <name evidence="3" type="ORF">PR017_26460</name>
</gene>
<reference evidence="3 4" key="1">
    <citation type="journal article" date="2018" name="Sci. Rep.">
        <title>Rhizobium tumorigenes sp. nov., a novel plant tumorigenic bacterium isolated from cane gall tumors on thornless blackberry.</title>
        <authorList>
            <person name="Kuzmanovi N."/>
            <person name="Smalla K."/>
            <person name="Gronow S."/>
            <person name="PuBawska J."/>
        </authorList>
    </citation>
    <scope>NUCLEOTIDE SEQUENCE [LARGE SCALE GENOMIC DNA]</scope>
    <source>
        <strain evidence="3 4">1078</strain>
    </source>
</reference>
<evidence type="ECO:0000313" key="4">
    <source>
        <dbReference type="Proteomes" id="UP000249499"/>
    </source>
</evidence>
<dbReference type="RefSeq" id="WP_111221068.1">
    <property type="nucleotide sequence ID" value="NZ_CP117259.1"/>
</dbReference>
<feature type="region of interest" description="Disordered" evidence="1">
    <location>
        <begin position="19"/>
        <end position="101"/>
    </location>
</feature>
<evidence type="ECO:0000256" key="2">
    <source>
        <dbReference type="SAM" id="SignalP"/>
    </source>
</evidence>
<dbReference type="KEGG" id="rtu:PR017_26460"/>
<keyword evidence="2" id="KW-0732">Signal</keyword>
<proteinExistence type="predicted"/>
<protein>
    <submittedName>
        <fullName evidence="3">Uncharacterized protein</fullName>
    </submittedName>
</protein>
<evidence type="ECO:0000313" key="3">
    <source>
        <dbReference type="EMBL" id="WFR98925.1"/>
    </source>
</evidence>
<accession>A0AAF1KUK6</accession>
<dbReference type="AlphaFoldDB" id="A0AAF1KUK6"/>
<evidence type="ECO:0000256" key="1">
    <source>
        <dbReference type="SAM" id="MobiDB-lite"/>
    </source>
</evidence>
<name>A0AAF1KUK6_9HYPH</name>
<organism evidence="3 4">
    <name type="scientific">Rhizobium tumorigenes</name>
    <dbReference type="NCBI Taxonomy" id="2041385"/>
    <lineage>
        <taxon>Bacteria</taxon>
        <taxon>Pseudomonadati</taxon>
        <taxon>Pseudomonadota</taxon>
        <taxon>Alphaproteobacteria</taxon>
        <taxon>Hyphomicrobiales</taxon>
        <taxon>Rhizobiaceae</taxon>
        <taxon>Rhizobium/Agrobacterium group</taxon>
        <taxon>Rhizobium</taxon>
    </lineage>
</organism>
<sequence>MRKYVLSAIAFAALAGTAFAQQPPAPPPPGGPAPVVDPGAPPPPPPAPPLRGGPGGPGGPDGGPDRMGPPPGGPDGDMGPRGHRPPPPPPPSKAAHFHIDHGDTRIDVKCADDEPMKVCSDTLMQLMDRLNGPAAQPVRPPVQ</sequence>
<geneLocation type="plasmid" evidence="3 4">
    <name>unnamed2</name>
</geneLocation>
<feature type="compositionally biased region" description="Gly residues" evidence="1">
    <location>
        <begin position="52"/>
        <end position="62"/>
    </location>
</feature>
<dbReference type="Proteomes" id="UP000249499">
    <property type="component" value="Plasmid unnamed2"/>
</dbReference>
<feature type="compositionally biased region" description="Pro residues" evidence="1">
    <location>
        <begin position="39"/>
        <end position="51"/>
    </location>
</feature>
<dbReference type="EMBL" id="CP117259">
    <property type="protein sequence ID" value="WFR98925.1"/>
    <property type="molecule type" value="Genomic_DNA"/>
</dbReference>
<feature type="signal peptide" evidence="2">
    <location>
        <begin position="1"/>
        <end position="20"/>
    </location>
</feature>
<keyword evidence="4" id="KW-1185">Reference proteome</keyword>
<reference evidence="4" key="2">
    <citation type="journal article" date="2023" name="MicrobiologyOpen">
        <title>Genomics of the tumorigenes clade of the family Rhizobiaceae and description of Rhizobium rhododendri sp. nov.</title>
        <authorList>
            <person name="Kuzmanovic N."/>
            <person name="diCenzo G.C."/>
            <person name="Bunk B."/>
            <person name="Sproeer C."/>
            <person name="Fruehling A."/>
            <person name="Neumann-Schaal M."/>
            <person name="Overmann J."/>
            <person name="Smalla K."/>
        </authorList>
    </citation>
    <scope>NUCLEOTIDE SEQUENCE [LARGE SCALE GENOMIC DNA]</scope>
    <source>
        <strain evidence="4">1078</strain>
        <plasmid evidence="4">unnamed2</plasmid>
    </source>
</reference>
<feature type="compositionally biased region" description="Pro residues" evidence="1">
    <location>
        <begin position="23"/>
        <end position="32"/>
    </location>
</feature>